<comment type="subcellular location">
    <subcellularLocation>
        <location evidence="1">Membrane</location>
    </subcellularLocation>
</comment>
<feature type="chain" id="PRO_5028333851" evidence="5">
    <location>
        <begin position="24"/>
        <end position="189"/>
    </location>
</feature>
<dbReference type="SUPFAM" id="SSF49842">
    <property type="entry name" value="TNF-like"/>
    <property type="match status" value="1"/>
</dbReference>
<dbReference type="Pfam" id="PF00229">
    <property type="entry name" value="TNF"/>
    <property type="match status" value="1"/>
</dbReference>
<evidence type="ECO:0000256" key="4">
    <source>
        <dbReference type="ARBA" id="ARBA00023136"/>
    </source>
</evidence>
<evidence type="ECO:0000256" key="5">
    <source>
        <dbReference type="SAM" id="SignalP"/>
    </source>
</evidence>
<dbReference type="GO" id="GO:0016020">
    <property type="term" value="C:membrane"/>
    <property type="evidence" value="ECO:0007669"/>
    <property type="project" value="UniProtKB-SubCell"/>
</dbReference>
<evidence type="ECO:0000256" key="2">
    <source>
        <dbReference type="ARBA" id="ARBA00008670"/>
    </source>
</evidence>
<keyword evidence="5" id="KW-0732">Signal</keyword>
<reference evidence="8" key="1">
    <citation type="submission" date="2025-08" db="UniProtKB">
        <authorList>
            <consortium name="RefSeq"/>
        </authorList>
    </citation>
    <scope>IDENTIFICATION</scope>
</reference>
<dbReference type="Gene3D" id="2.60.120.40">
    <property type="match status" value="1"/>
</dbReference>
<dbReference type="Proteomes" id="UP000515163">
    <property type="component" value="Unplaced"/>
</dbReference>
<dbReference type="PANTHER" id="PTHR11471:SF13">
    <property type="entry name" value="TNF FAMILY PROFILE DOMAIN-CONTAINING PROTEIN"/>
    <property type="match status" value="1"/>
</dbReference>
<evidence type="ECO:0000313" key="7">
    <source>
        <dbReference type="Proteomes" id="UP000515163"/>
    </source>
</evidence>
<name>A0A6P8HGK8_ACTTE</name>
<gene>
    <name evidence="8" type="primary">LOC116291881</name>
</gene>
<keyword evidence="3" id="KW-0202">Cytokine</keyword>
<comment type="similarity">
    <text evidence="2">Belongs to the tumor necrosis factor family.</text>
</comment>
<keyword evidence="4" id="KW-0472">Membrane</keyword>
<dbReference type="OrthoDB" id="5982379at2759"/>
<dbReference type="InterPro" id="IPR008983">
    <property type="entry name" value="Tumour_necrosis_fac-like_dom"/>
</dbReference>
<evidence type="ECO:0000259" key="6">
    <source>
        <dbReference type="PROSITE" id="PS50049"/>
    </source>
</evidence>
<evidence type="ECO:0000313" key="8">
    <source>
        <dbReference type="RefSeq" id="XP_031554971.1"/>
    </source>
</evidence>
<proteinExistence type="inferred from homology"/>
<dbReference type="AlphaFoldDB" id="A0A6P8HGK8"/>
<accession>A0A6P8HGK8</accession>
<sequence>MTAIKFLAFLCLASMTVLPMGDGQCISYCKGRDGRNGRDGRDGVNGRDGRDVCFETLGKPSIHLDGTTHKSIPFVANKDIDIWNASGANGYVSGGIMYANGQITVPVAGIYFVYCQVYYTQPNKAGRHGIIVNNRQVALAGTSGIPTSGTYYTGLSLKLNKGDKISCRLAYDSNLWSGMEHTFLGAFLQ</sequence>
<dbReference type="KEGG" id="aten:116291881"/>
<evidence type="ECO:0000256" key="1">
    <source>
        <dbReference type="ARBA" id="ARBA00004370"/>
    </source>
</evidence>
<evidence type="ECO:0000256" key="3">
    <source>
        <dbReference type="ARBA" id="ARBA00022514"/>
    </source>
</evidence>
<dbReference type="GO" id="GO:0005125">
    <property type="term" value="F:cytokine activity"/>
    <property type="evidence" value="ECO:0007669"/>
    <property type="project" value="UniProtKB-KW"/>
</dbReference>
<organism evidence="7 8">
    <name type="scientific">Actinia tenebrosa</name>
    <name type="common">Australian red waratah sea anemone</name>
    <dbReference type="NCBI Taxonomy" id="6105"/>
    <lineage>
        <taxon>Eukaryota</taxon>
        <taxon>Metazoa</taxon>
        <taxon>Cnidaria</taxon>
        <taxon>Anthozoa</taxon>
        <taxon>Hexacorallia</taxon>
        <taxon>Actiniaria</taxon>
        <taxon>Actiniidae</taxon>
        <taxon>Actinia</taxon>
    </lineage>
</organism>
<dbReference type="FunCoup" id="A0A6P8HGK8">
    <property type="interactions" value="1329"/>
</dbReference>
<feature type="domain" description="THD" evidence="6">
    <location>
        <begin position="60"/>
        <end position="189"/>
    </location>
</feature>
<dbReference type="GeneID" id="116291881"/>
<dbReference type="SMART" id="SM00207">
    <property type="entry name" value="TNF"/>
    <property type="match status" value="1"/>
</dbReference>
<protein>
    <submittedName>
        <fullName evidence="8">Lymphotoxin-alpha-like</fullName>
    </submittedName>
</protein>
<dbReference type="InParanoid" id="A0A6P8HGK8"/>
<dbReference type="GO" id="GO:0006955">
    <property type="term" value="P:immune response"/>
    <property type="evidence" value="ECO:0007669"/>
    <property type="project" value="InterPro"/>
</dbReference>
<dbReference type="GO" id="GO:0005164">
    <property type="term" value="F:tumor necrosis factor receptor binding"/>
    <property type="evidence" value="ECO:0007669"/>
    <property type="project" value="InterPro"/>
</dbReference>
<dbReference type="PROSITE" id="PS50049">
    <property type="entry name" value="THD_2"/>
    <property type="match status" value="1"/>
</dbReference>
<dbReference type="GO" id="GO:0005615">
    <property type="term" value="C:extracellular space"/>
    <property type="evidence" value="ECO:0007669"/>
    <property type="project" value="UniProtKB-KW"/>
</dbReference>
<dbReference type="InterPro" id="IPR006052">
    <property type="entry name" value="TNF_dom"/>
</dbReference>
<keyword evidence="7" id="KW-1185">Reference proteome</keyword>
<dbReference type="PANTHER" id="PTHR11471">
    <property type="entry name" value="TUMOR NECROSIS FACTOR FAMILY MEMBER"/>
    <property type="match status" value="1"/>
</dbReference>
<dbReference type="RefSeq" id="XP_031554971.1">
    <property type="nucleotide sequence ID" value="XM_031699111.1"/>
</dbReference>
<feature type="signal peptide" evidence="5">
    <location>
        <begin position="1"/>
        <end position="23"/>
    </location>
</feature>